<protein>
    <submittedName>
        <fullName evidence="2">Uncharacterized protein</fullName>
    </submittedName>
</protein>
<comment type="caution">
    <text evidence="2">The sequence shown here is derived from an EMBL/GenBank/DDBJ whole genome shotgun (WGS) entry which is preliminary data.</text>
</comment>
<proteinExistence type="predicted"/>
<feature type="compositionally biased region" description="Basic residues" evidence="1">
    <location>
        <begin position="36"/>
        <end position="45"/>
    </location>
</feature>
<feature type="compositionally biased region" description="Polar residues" evidence="1">
    <location>
        <begin position="66"/>
        <end position="76"/>
    </location>
</feature>
<reference evidence="2 3" key="1">
    <citation type="submission" date="2023-05" db="EMBL/GenBank/DDBJ databases">
        <title>B98-5 Cell Line De Novo Hybrid Assembly: An Optical Mapping Approach.</title>
        <authorList>
            <person name="Kananen K."/>
            <person name="Auerbach J.A."/>
            <person name="Kautto E."/>
            <person name="Blachly J.S."/>
        </authorList>
    </citation>
    <scope>NUCLEOTIDE SEQUENCE [LARGE SCALE GENOMIC DNA]</scope>
    <source>
        <strain evidence="2">B95-8</strain>
        <tissue evidence="2">Cell line</tissue>
    </source>
</reference>
<gene>
    <name evidence="2" type="ORF">P7K49_013493</name>
</gene>
<organism evidence="2 3">
    <name type="scientific">Saguinus oedipus</name>
    <name type="common">Cotton-top tamarin</name>
    <name type="synonym">Oedipomidas oedipus</name>
    <dbReference type="NCBI Taxonomy" id="9490"/>
    <lineage>
        <taxon>Eukaryota</taxon>
        <taxon>Metazoa</taxon>
        <taxon>Chordata</taxon>
        <taxon>Craniata</taxon>
        <taxon>Vertebrata</taxon>
        <taxon>Euteleostomi</taxon>
        <taxon>Mammalia</taxon>
        <taxon>Eutheria</taxon>
        <taxon>Euarchontoglires</taxon>
        <taxon>Primates</taxon>
        <taxon>Haplorrhini</taxon>
        <taxon>Platyrrhini</taxon>
        <taxon>Cebidae</taxon>
        <taxon>Callitrichinae</taxon>
        <taxon>Saguinus</taxon>
    </lineage>
</organism>
<sequence length="76" mass="8696">TASPRHGIEKKLKVVDRVPQKKNDSTWKSTVMTRAQKARTQRARKSRSEEISDGTSKLNEGKRYQETPSTPSRVKQ</sequence>
<evidence type="ECO:0000256" key="1">
    <source>
        <dbReference type="SAM" id="MobiDB-lite"/>
    </source>
</evidence>
<name>A0ABQ9VG64_SAGOE</name>
<feature type="non-terminal residue" evidence="2">
    <location>
        <position position="1"/>
    </location>
</feature>
<evidence type="ECO:0000313" key="2">
    <source>
        <dbReference type="EMBL" id="KAK2108328.1"/>
    </source>
</evidence>
<dbReference type="EMBL" id="JASSZA010000006">
    <property type="protein sequence ID" value="KAK2108328.1"/>
    <property type="molecule type" value="Genomic_DNA"/>
</dbReference>
<accession>A0ABQ9VG64</accession>
<dbReference type="Proteomes" id="UP001266305">
    <property type="component" value="Unassembled WGS sequence"/>
</dbReference>
<keyword evidence="3" id="KW-1185">Reference proteome</keyword>
<feature type="non-terminal residue" evidence="2">
    <location>
        <position position="76"/>
    </location>
</feature>
<feature type="compositionally biased region" description="Basic and acidic residues" evidence="1">
    <location>
        <begin position="1"/>
        <end position="25"/>
    </location>
</feature>
<feature type="region of interest" description="Disordered" evidence="1">
    <location>
        <begin position="1"/>
        <end position="76"/>
    </location>
</feature>
<evidence type="ECO:0000313" key="3">
    <source>
        <dbReference type="Proteomes" id="UP001266305"/>
    </source>
</evidence>